<evidence type="ECO:0000256" key="6">
    <source>
        <dbReference type="ARBA" id="ARBA00023242"/>
    </source>
</evidence>
<dbReference type="GO" id="GO:0046872">
    <property type="term" value="F:metal ion binding"/>
    <property type="evidence" value="ECO:0007669"/>
    <property type="project" value="UniProtKB-KW"/>
</dbReference>
<evidence type="ECO:0000256" key="4">
    <source>
        <dbReference type="ARBA" id="ARBA00023125"/>
    </source>
</evidence>
<keyword evidence="5" id="KW-0804">Transcription</keyword>
<proteinExistence type="predicted"/>
<dbReference type="InterPro" id="IPR051615">
    <property type="entry name" value="Transcr_Regulatory_Elem"/>
</dbReference>
<protein>
    <submittedName>
        <fullName evidence="7">Uncharacterized protein</fullName>
    </submittedName>
</protein>
<evidence type="ECO:0000256" key="1">
    <source>
        <dbReference type="ARBA" id="ARBA00022723"/>
    </source>
</evidence>
<sequence length="193" mass="21868">MSDYTANSAQEMNMKAVNDLLNWKNNLPQELQVDLENVKRPYLPHVLFLHMQYYQNMIHAHRPWMSRLGQPTPPKGPGCEHARMMCIESAATIGKLLYIYELQYSFKRMNIHGVGITCSAASFSSLLLSVTTRHYPLTTRHAISTPAYVPWIVSARHGRRPRKRAISWPCFSGNGAYKGAAAQLGRNGPERQA</sequence>
<dbReference type="PANTHER" id="PTHR31313">
    <property type="entry name" value="TY1 ENHANCER ACTIVATOR"/>
    <property type="match status" value="1"/>
</dbReference>
<keyword evidence="6" id="KW-0539">Nucleus</keyword>
<evidence type="ECO:0000313" key="7">
    <source>
        <dbReference type="EMBL" id="KAF9749551.1"/>
    </source>
</evidence>
<organism evidence="7 8">
    <name type="scientific">Bionectria ochroleuca</name>
    <name type="common">Gliocladium roseum</name>
    <dbReference type="NCBI Taxonomy" id="29856"/>
    <lineage>
        <taxon>Eukaryota</taxon>
        <taxon>Fungi</taxon>
        <taxon>Dikarya</taxon>
        <taxon>Ascomycota</taxon>
        <taxon>Pezizomycotina</taxon>
        <taxon>Sordariomycetes</taxon>
        <taxon>Hypocreomycetidae</taxon>
        <taxon>Hypocreales</taxon>
        <taxon>Bionectriaceae</taxon>
        <taxon>Clonostachys</taxon>
    </lineage>
</organism>
<reference evidence="7" key="1">
    <citation type="submission" date="2020-10" db="EMBL/GenBank/DDBJ databases">
        <title>High-Quality Genome Resource of Clonostachys rosea strain S41 by Oxford Nanopore Long-Read Sequencing.</title>
        <authorList>
            <person name="Wang H."/>
        </authorList>
    </citation>
    <scope>NUCLEOTIDE SEQUENCE</scope>
    <source>
        <strain evidence="7">S41</strain>
    </source>
</reference>
<evidence type="ECO:0000313" key="8">
    <source>
        <dbReference type="Proteomes" id="UP000616885"/>
    </source>
</evidence>
<gene>
    <name evidence="7" type="ORF">IM811_015578</name>
</gene>
<dbReference type="CDD" id="cd12148">
    <property type="entry name" value="fungal_TF_MHR"/>
    <property type="match status" value="1"/>
</dbReference>
<keyword evidence="3" id="KW-0805">Transcription regulation</keyword>
<keyword evidence="2" id="KW-0862">Zinc</keyword>
<accession>A0A8H7KFI6</accession>
<dbReference type="AlphaFoldDB" id="A0A8H7KFI6"/>
<dbReference type="GO" id="GO:0003677">
    <property type="term" value="F:DNA binding"/>
    <property type="evidence" value="ECO:0007669"/>
    <property type="project" value="UniProtKB-KW"/>
</dbReference>
<evidence type="ECO:0000256" key="3">
    <source>
        <dbReference type="ARBA" id="ARBA00023015"/>
    </source>
</evidence>
<keyword evidence="4" id="KW-0238">DNA-binding</keyword>
<evidence type="ECO:0000256" key="5">
    <source>
        <dbReference type="ARBA" id="ARBA00023163"/>
    </source>
</evidence>
<dbReference type="Proteomes" id="UP000616885">
    <property type="component" value="Unassembled WGS sequence"/>
</dbReference>
<evidence type="ECO:0000256" key="2">
    <source>
        <dbReference type="ARBA" id="ARBA00022833"/>
    </source>
</evidence>
<dbReference type="EMBL" id="JADCTT010000007">
    <property type="protein sequence ID" value="KAF9749551.1"/>
    <property type="molecule type" value="Genomic_DNA"/>
</dbReference>
<keyword evidence="1" id="KW-0479">Metal-binding</keyword>
<comment type="caution">
    <text evidence="7">The sequence shown here is derived from an EMBL/GenBank/DDBJ whole genome shotgun (WGS) entry which is preliminary data.</text>
</comment>
<dbReference type="PANTHER" id="PTHR31313:SF77">
    <property type="entry name" value="ZN(II)2CYS6 TRANSCRIPTION FACTOR (EUROFUNG)"/>
    <property type="match status" value="1"/>
</dbReference>
<name>A0A8H7KFI6_BIOOC</name>